<gene>
    <name evidence="3" type="ORF">QBC35DRAFT_229965</name>
</gene>
<feature type="chain" id="PRO_5042829582" description="DUF7907 domain-containing protein" evidence="1">
    <location>
        <begin position="20"/>
        <end position="244"/>
    </location>
</feature>
<comment type="caution">
    <text evidence="3">The sequence shown here is derived from an EMBL/GenBank/DDBJ whole genome shotgun (WGS) entry which is preliminary data.</text>
</comment>
<name>A0AAN6WX01_9PEZI</name>
<protein>
    <recommendedName>
        <fullName evidence="2">DUF7907 domain-containing protein</fullName>
    </recommendedName>
</protein>
<dbReference type="Proteomes" id="UP001302126">
    <property type="component" value="Unassembled WGS sequence"/>
</dbReference>
<dbReference type="InterPro" id="IPR057229">
    <property type="entry name" value="DUF7907"/>
</dbReference>
<keyword evidence="1" id="KW-0732">Signal</keyword>
<evidence type="ECO:0000313" key="4">
    <source>
        <dbReference type="Proteomes" id="UP001302126"/>
    </source>
</evidence>
<reference evidence="3" key="2">
    <citation type="submission" date="2023-05" db="EMBL/GenBank/DDBJ databases">
        <authorList>
            <consortium name="Lawrence Berkeley National Laboratory"/>
            <person name="Steindorff A."/>
            <person name="Hensen N."/>
            <person name="Bonometti L."/>
            <person name="Westerberg I."/>
            <person name="Brannstrom I.O."/>
            <person name="Guillou S."/>
            <person name="Cros-Aarteil S."/>
            <person name="Calhoun S."/>
            <person name="Haridas S."/>
            <person name="Kuo A."/>
            <person name="Mondo S."/>
            <person name="Pangilinan J."/>
            <person name="Riley R."/>
            <person name="Labutti K."/>
            <person name="Andreopoulos B."/>
            <person name="Lipzen A."/>
            <person name="Chen C."/>
            <person name="Yanf M."/>
            <person name="Daum C."/>
            <person name="Ng V."/>
            <person name="Clum A."/>
            <person name="Ohm R."/>
            <person name="Martin F."/>
            <person name="Silar P."/>
            <person name="Natvig D."/>
            <person name="Lalanne C."/>
            <person name="Gautier V."/>
            <person name="Ament-Velasquez S.L."/>
            <person name="Kruys A."/>
            <person name="Hutchinson M.I."/>
            <person name="Powell A.J."/>
            <person name="Barry K."/>
            <person name="Miller A.N."/>
            <person name="Grigoriev I.V."/>
            <person name="Debuchy R."/>
            <person name="Gladieux P."/>
            <person name="Thoren M.H."/>
            <person name="Johannesson H."/>
        </authorList>
    </citation>
    <scope>NUCLEOTIDE SEQUENCE</scope>
    <source>
        <strain evidence="3">PSN309</strain>
    </source>
</reference>
<dbReference type="AlphaFoldDB" id="A0AAN6WX01"/>
<feature type="signal peptide" evidence="1">
    <location>
        <begin position="1"/>
        <end position="19"/>
    </location>
</feature>
<evidence type="ECO:0000259" key="2">
    <source>
        <dbReference type="Pfam" id="PF25484"/>
    </source>
</evidence>
<dbReference type="Pfam" id="PF25484">
    <property type="entry name" value="DUF7907"/>
    <property type="match status" value="1"/>
</dbReference>
<sequence length="244" mass="25457">MNLPLLILLFPSLILSLSSSPRLSSPINITKTFRLIANLTNPSLDLSPSVQGYTLTSVHVGAGLETAVLSSSPQLGSTLYENATGGLVVDSSSDSIPFSMVITPWTSAPADQADYVNYVGLALGEAQTDITMDTDTSQVLYKLGTFIVCEETNPTSNAKPQYPVRFAAATPGAGGVLLQKIPGGCVPITLLAECIPDDPAISTTAAVKIATATANEKDQGFGGGVKADSRMVRCYDDAAAVRWS</sequence>
<evidence type="ECO:0000313" key="3">
    <source>
        <dbReference type="EMBL" id="KAK4187677.1"/>
    </source>
</evidence>
<dbReference type="EMBL" id="MU864399">
    <property type="protein sequence ID" value="KAK4187677.1"/>
    <property type="molecule type" value="Genomic_DNA"/>
</dbReference>
<reference evidence="3" key="1">
    <citation type="journal article" date="2023" name="Mol. Phylogenet. Evol.">
        <title>Genome-scale phylogeny and comparative genomics of the fungal order Sordariales.</title>
        <authorList>
            <person name="Hensen N."/>
            <person name="Bonometti L."/>
            <person name="Westerberg I."/>
            <person name="Brannstrom I.O."/>
            <person name="Guillou S."/>
            <person name="Cros-Aarteil S."/>
            <person name="Calhoun S."/>
            <person name="Haridas S."/>
            <person name="Kuo A."/>
            <person name="Mondo S."/>
            <person name="Pangilinan J."/>
            <person name="Riley R."/>
            <person name="LaButti K."/>
            <person name="Andreopoulos B."/>
            <person name="Lipzen A."/>
            <person name="Chen C."/>
            <person name="Yan M."/>
            <person name="Daum C."/>
            <person name="Ng V."/>
            <person name="Clum A."/>
            <person name="Steindorff A."/>
            <person name="Ohm R.A."/>
            <person name="Martin F."/>
            <person name="Silar P."/>
            <person name="Natvig D.O."/>
            <person name="Lalanne C."/>
            <person name="Gautier V."/>
            <person name="Ament-Velasquez S.L."/>
            <person name="Kruys A."/>
            <person name="Hutchinson M.I."/>
            <person name="Powell A.J."/>
            <person name="Barry K."/>
            <person name="Miller A.N."/>
            <person name="Grigoriev I.V."/>
            <person name="Debuchy R."/>
            <person name="Gladieux P."/>
            <person name="Hiltunen Thoren M."/>
            <person name="Johannesson H."/>
        </authorList>
    </citation>
    <scope>NUCLEOTIDE SEQUENCE</scope>
    <source>
        <strain evidence="3">PSN309</strain>
    </source>
</reference>
<accession>A0AAN6WX01</accession>
<organism evidence="3 4">
    <name type="scientific">Podospora australis</name>
    <dbReference type="NCBI Taxonomy" id="1536484"/>
    <lineage>
        <taxon>Eukaryota</taxon>
        <taxon>Fungi</taxon>
        <taxon>Dikarya</taxon>
        <taxon>Ascomycota</taxon>
        <taxon>Pezizomycotina</taxon>
        <taxon>Sordariomycetes</taxon>
        <taxon>Sordariomycetidae</taxon>
        <taxon>Sordariales</taxon>
        <taxon>Podosporaceae</taxon>
        <taxon>Podospora</taxon>
    </lineage>
</organism>
<keyword evidence="4" id="KW-1185">Reference proteome</keyword>
<feature type="domain" description="DUF7907" evidence="2">
    <location>
        <begin position="30"/>
        <end position="194"/>
    </location>
</feature>
<evidence type="ECO:0000256" key="1">
    <source>
        <dbReference type="SAM" id="SignalP"/>
    </source>
</evidence>
<proteinExistence type="predicted"/>